<evidence type="ECO:0000313" key="1">
    <source>
        <dbReference type="Proteomes" id="UP000887577"/>
    </source>
</evidence>
<reference evidence="2" key="1">
    <citation type="submission" date="2022-11" db="UniProtKB">
        <authorList>
            <consortium name="WormBaseParasite"/>
        </authorList>
    </citation>
    <scope>IDENTIFICATION</scope>
</reference>
<protein>
    <submittedName>
        <fullName evidence="2">Uncharacterized protein</fullName>
    </submittedName>
</protein>
<evidence type="ECO:0000313" key="2">
    <source>
        <dbReference type="WBParaSite" id="PSU_v2.g3102.t1"/>
    </source>
</evidence>
<proteinExistence type="predicted"/>
<dbReference type="WBParaSite" id="PSU_v2.g3102.t1">
    <property type="protein sequence ID" value="PSU_v2.g3102.t1"/>
    <property type="gene ID" value="PSU_v2.g3102"/>
</dbReference>
<accession>A0A914YTW3</accession>
<dbReference type="AlphaFoldDB" id="A0A914YTW3"/>
<dbReference type="Proteomes" id="UP000887577">
    <property type="component" value="Unplaced"/>
</dbReference>
<organism evidence="1 2">
    <name type="scientific">Panagrolaimus superbus</name>
    <dbReference type="NCBI Taxonomy" id="310955"/>
    <lineage>
        <taxon>Eukaryota</taxon>
        <taxon>Metazoa</taxon>
        <taxon>Ecdysozoa</taxon>
        <taxon>Nematoda</taxon>
        <taxon>Chromadorea</taxon>
        <taxon>Rhabditida</taxon>
        <taxon>Tylenchina</taxon>
        <taxon>Panagrolaimomorpha</taxon>
        <taxon>Panagrolaimoidea</taxon>
        <taxon>Panagrolaimidae</taxon>
        <taxon>Panagrolaimus</taxon>
    </lineage>
</organism>
<name>A0A914YTW3_9BILA</name>
<sequence>MKKRINRRKEFYQSRLQQSFPFRDTLINYIVKNPSSPKLYQKLIKTCKYFFAANPILVVKNFKLEIQDDDECNEIEIDAECWGEPNINTISTFLLKIFKCHAKKCVFDYLGDVSIKDFLFLTPKCKVISLCCFTVIDDDGSTVTLEKIVEVLPRIKAFYYYFYAVDASKIVSTGTVEKLLQVPHISKICKFFLDDVPESFDIERFFAYIKVRY</sequence>
<keyword evidence="1" id="KW-1185">Reference proteome</keyword>